<reference evidence="2" key="1">
    <citation type="journal article" date="2015" name="Nat. Genet.">
        <title>The pineapple genome and the evolution of CAM photosynthesis.</title>
        <authorList>
            <person name="Ming R."/>
            <person name="VanBuren R."/>
            <person name="Wai C.M."/>
            <person name="Tang H."/>
            <person name="Schatz M.C."/>
            <person name="Bowers J.E."/>
            <person name="Lyons E."/>
            <person name="Wang M.L."/>
            <person name="Chen J."/>
            <person name="Biggers E."/>
            <person name="Zhang J."/>
            <person name="Huang L."/>
            <person name="Zhang L."/>
            <person name="Miao W."/>
            <person name="Zhang J."/>
            <person name="Ye Z."/>
            <person name="Miao C."/>
            <person name="Lin Z."/>
            <person name="Wang H."/>
            <person name="Zhou H."/>
            <person name="Yim W.C."/>
            <person name="Priest H.D."/>
            <person name="Zheng C."/>
            <person name="Woodhouse M."/>
            <person name="Edger P.P."/>
            <person name="Guyot R."/>
            <person name="Guo H.B."/>
            <person name="Guo H."/>
            <person name="Zheng G."/>
            <person name="Singh R."/>
            <person name="Sharma A."/>
            <person name="Min X."/>
            <person name="Zheng Y."/>
            <person name="Lee H."/>
            <person name="Gurtowski J."/>
            <person name="Sedlazeck F.J."/>
            <person name="Harkess A."/>
            <person name="McKain M.R."/>
            <person name="Liao Z."/>
            <person name="Fang J."/>
            <person name="Liu J."/>
            <person name="Zhang X."/>
            <person name="Zhang Q."/>
            <person name="Hu W."/>
            <person name="Qin Y."/>
            <person name="Wang K."/>
            <person name="Chen L.Y."/>
            <person name="Shirley N."/>
            <person name="Lin Y.R."/>
            <person name="Liu L.Y."/>
            <person name="Hernandez A.G."/>
            <person name="Wright C.L."/>
            <person name="Bulone V."/>
            <person name="Tuskan G.A."/>
            <person name="Heath K."/>
            <person name="Zee F."/>
            <person name="Moore P.H."/>
            <person name="Sunkar R."/>
            <person name="Leebens-Mack J.H."/>
            <person name="Mockler T."/>
            <person name="Bennetzen J.L."/>
            <person name="Freeling M."/>
            <person name="Sankoff D."/>
            <person name="Paterson A.H."/>
            <person name="Zhu X."/>
            <person name="Yang X."/>
            <person name="Smith J.A."/>
            <person name="Cushman J.C."/>
            <person name="Paull R.E."/>
            <person name="Yu Q."/>
        </authorList>
    </citation>
    <scope>NUCLEOTIDE SEQUENCE [LARGE SCALE GENOMIC DNA]</scope>
    <source>
        <strain evidence="2">cv. F153</strain>
    </source>
</reference>
<feature type="region of interest" description="Disordered" evidence="1">
    <location>
        <begin position="20"/>
        <end position="70"/>
    </location>
</feature>
<gene>
    <name evidence="3" type="primary">LOC109725754</name>
</gene>
<proteinExistence type="predicted"/>
<evidence type="ECO:0000256" key="1">
    <source>
        <dbReference type="SAM" id="MobiDB-lite"/>
    </source>
</evidence>
<feature type="compositionally biased region" description="Low complexity" evidence="1">
    <location>
        <begin position="20"/>
        <end position="47"/>
    </location>
</feature>
<organism evidence="2 3">
    <name type="scientific">Ananas comosus</name>
    <name type="common">Pineapple</name>
    <name type="synonym">Ananas ananas</name>
    <dbReference type="NCBI Taxonomy" id="4615"/>
    <lineage>
        <taxon>Eukaryota</taxon>
        <taxon>Viridiplantae</taxon>
        <taxon>Streptophyta</taxon>
        <taxon>Embryophyta</taxon>
        <taxon>Tracheophyta</taxon>
        <taxon>Spermatophyta</taxon>
        <taxon>Magnoliopsida</taxon>
        <taxon>Liliopsida</taxon>
        <taxon>Poales</taxon>
        <taxon>Bromeliaceae</taxon>
        <taxon>Bromelioideae</taxon>
        <taxon>Ananas</taxon>
    </lineage>
</organism>
<evidence type="ECO:0000313" key="2">
    <source>
        <dbReference type="Proteomes" id="UP000515123"/>
    </source>
</evidence>
<dbReference type="RefSeq" id="XP_020110680.1">
    <property type="nucleotide sequence ID" value="XM_020255091.1"/>
</dbReference>
<accession>A0A6P5GYC0</accession>
<evidence type="ECO:0000313" key="3">
    <source>
        <dbReference type="RefSeq" id="XP_020110680.1"/>
    </source>
</evidence>
<protein>
    <submittedName>
        <fullName evidence="3">Uncharacterized protein LOC109725754 isoform X1</fullName>
    </submittedName>
</protein>
<dbReference type="Proteomes" id="UP000515123">
    <property type="component" value="Linkage group 20"/>
</dbReference>
<keyword evidence="2" id="KW-1185">Reference proteome</keyword>
<dbReference type="GeneID" id="109725754"/>
<dbReference type="AlphaFoldDB" id="A0A6P5GYC0"/>
<feature type="compositionally biased region" description="Low complexity" evidence="1">
    <location>
        <begin position="55"/>
        <end position="65"/>
    </location>
</feature>
<reference evidence="3" key="2">
    <citation type="submission" date="2025-08" db="UniProtKB">
        <authorList>
            <consortium name="RefSeq"/>
        </authorList>
    </citation>
    <scope>IDENTIFICATION</scope>
    <source>
        <tissue evidence="3">Leaf</tissue>
    </source>
</reference>
<sequence>MDLEVSGLFDDDAAAAFVGSASSCPGAPTPPSSSTTMTCATSSTASPRAPPSQPQQPTAAPRPRSTWSGIRISPLPTTTMAAPMAVAVMVMDHKLIQVSTQLLKVLISLFLSHMAIMMLHLMPRELILEWKILVIVHLSQFQKTY</sequence>
<name>A0A6P5GYC0_ANACO</name>